<keyword evidence="3" id="KW-1185">Reference proteome</keyword>
<dbReference type="Proteomes" id="UP001221898">
    <property type="component" value="Unassembled WGS sequence"/>
</dbReference>
<dbReference type="EMBL" id="JAINUG010000038">
    <property type="protein sequence ID" value="KAJ8407640.1"/>
    <property type="molecule type" value="Genomic_DNA"/>
</dbReference>
<name>A0AAD7WSR1_9TELE</name>
<evidence type="ECO:0000313" key="3">
    <source>
        <dbReference type="Proteomes" id="UP001221898"/>
    </source>
</evidence>
<feature type="compositionally biased region" description="Basic residues" evidence="1">
    <location>
        <begin position="57"/>
        <end position="70"/>
    </location>
</feature>
<evidence type="ECO:0000313" key="2">
    <source>
        <dbReference type="EMBL" id="KAJ8407640.1"/>
    </source>
</evidence>
<sequence length="144" mass="16077">MALCGYSESMEEAWPGRNPRRVTTGQRLKSLAKPLSGRSSHGLATTGPSKSKQFSPPRKRRQQHHVRRTPIPHDAPRSVPLSRPIAAQKQAVKVGFFEQDVVRQTDYIINSKGQERFPGPRVTSIHTPANEDGEKMSDGPRRDS</sequence>
<organism evidence="2 3">
    <name type="scientific">Aldrovandia affinis</name>
    <dbReference type="NCBI Taxonomy" id="143900"/>
    <lineage>
        <taxon>Eukaryota</taxon>
        <taxon>Metazoa</taxon>
        <taxon>Chordata</taxon>
        <taxon>Craniata</taxon>
        <taxon>Vertebrata</taxon>
        <taxon>Euteleostomi</taxon>
        <taxon>Actinopterygii</taxon>
        <taxon>Neopterygii</taxon>
        <taxon>Teleostei</taxon>
        <taxon>Notacanthiformes</taxon>
        <taxon>Halosauridae</taxon>
        <taxon>Aldrovandia</taxon>
    </lineage>
</organism>
<protein>
    <submittedName>
        <fullName evidence="2">Uncharacterized protein</fullName>
    </submittedName>
</protein>
<comment type="caution">
    <text evidence="2">The sequence shown here is derived from an EMBL/GenBank/DDBJ whole genome shotgun (WGS) entry which is preliminary data.</text>
</comment>
<feature type="region of interest" description="Disordered" evidence="1">
    <location>
        <begin position="1"/>
        <end position="84"/>
    </location>
</feature>
<dbReference type="AlphaFoldDB" id="A0AAD7WSR1"/>
<feature type="compositionally biased region" description="Basic and acidic residues" evidence="1">
    <location>
        <begin position="132"/>
        <end position="144"/>
    </location>
</feature>
<feature type="compositionally biased region" description="Polar residues" evidence="1">
    <location>
        <begin position="37"/>
        <end position="54"/>
    </location>
</feature>
<proteinExistence type="predicted"/>
<gene>
    <name evidence="2" type="ORF">AAFF_G00274970</name>
</gene>
<accession>A0AAD7WSR1</accession>
<evidence type="ECO:0000256" key="1">
    <source>
        <dbReference type="SAM" id="MobiDB-lite"/>
    </source>
</evidence>
<reference evidence="2" key="1">
    <citation type="journal article" date="2023" name="Science">
        <title>Genome structures resolve the early diversification of teleost fishes.</title>
        <authorList>
            <person name="Parey E."/>
            <person name="Louis A."/>
            <person name="Montfort J."/>
            <person name="Bouchez O."/>
            <person name="Roques C."/>
            <person name="Iampietro C."/>
            <person name="Lluch J."/>
            <person name="Castinel A."/>
            <person name="Donnadieu C."/>
            <person name="Desvignes T."/>
            <person name="Floi Bucao C."/>
            <person name="Jouanno E."/>
            <person name="Wen M."/>
            <person name="Mejri S."/>
            <person name="Dirks R."/>
            <person name="Jansen H."/>
            <person name="Henkel C."/>
            <person name="Chen W.J."/>
            <person name="Zahm M."/>
            <person name="Cabau C."/>
            <person name="Klopp C."/>
            <person name="Thompson A.W."/>
            <person name="Robinson-Rechavi M."/>
            <person name="Braasch I."/>
            <person name="Lecointre G."/>
            <person name="Bobe J."/>
            <person name="Postlethwait J.H."/>
            <person name="Berthelot C."/>
            <person name="Roest Crollius H."/>
            <person name="Guiguen Y."/>
        </authorList>
    </citation>
    <scope>NUCLEOTIDE SEQUENCE</scope>
    <source>
        <strain evidence="2">NC1722</strain>
    </source>
</reference>
<feature type="region of interest" description="Disordered" evidence="1">
    <location>
        <begin position="111"/>
        <end position="144"/>
    </location>
</feature>